<sequence length="279" mass="30170">LGRSVMKVSEWLGWPMFKRLDDAQRRQLGLPKAKGPAPRRITEAGSLEIQAYDEVCFPGLAAEWTKWNGQRPIVGALTMELPTDADDEIAFWIGAGTPPIFFGFGSTPVKSPADTLAMISAACTQLGERALVCAGWSDFSNLPHFDHVKVVSAMNYAAAFPACRAVVHHGGMGTTSAGLRAGAPTLVYWTAPDQAIWGSLVKRLEVGFGRRISAANQETLVADLRRILDAKYLARAREVASQMTKPAESVANTADLLENFARLRRVGGRGTAPDPRAVH</sequence>
<dbReference type="GO" id="GO:0016758">
    <property type="term" value="F:hexosyltransferase activity"/>
    <property type="evidence" value="ECO:0007669"/>
    <property type="project" value="UniProtKB-ARBA"/>
</dbReference>
<dbReference type="PANTHER" id="PTHR48050:SF13">
    <property type="entry name" value="STEROL 3-BETA-GLUCOSYLTRANSFERASE UGT80A2"/>
    <property type="match status" value="1"/>
</dbReference>
<evidence type="ECO:0000313" key="2">
    <source>
        <dbReference type="EMBL" id="OBI41726.1"/>
    </source>
</evidence>
<protein>
    <submittedName>
        <fullName evidence="2">Glycosyl transferase</fullName>
    </submittedName>
</protein>
<dbReference type="GO" id="GO:0017000">
    <property type="term" value="P:antibiotic biosynthetic process"/>
    <property type="evidence" value="ECO:0007669"/>
    <property type="project" value="UniProtKB-ARBA"/>
</dbReference>
<dbReference type="FunFam" id="3.40.50.2000:FF:000009">
    <property type="entry name" value="Sterol 3-beta-glucosyltransferase UGT80A2"/>
    <property type="match status" value="1"/>
</dbReference>
<evidence type="ECO:0000313" key="3">
    <source>
        <dbReference type="Proteomes" id="UP000093592"/>
    </source>
</evidence>
<dbReference type="Proteomes" id="UP000093592">
    <property type="component" value="Unassembled WGS sequence"/>
</dbReference>
<dbReference type="InterPro" id="IPR050426">
    <property type="entry name" value="Glycosyltransferase_28"/>
</dbReference>
<dbReference type="GO" id="GO:0008194">
    <property type="term" value="F:UDP-glycosyltransferase activity"/>
    <property type="evidence" value="ECO:0007669"/>
    <property type="project" value="InterPro"/>
</dbReference>
<dbReference type="EMBL" id="LZKJ01000171">
    <property type="protein sequence ID" value="OBI41726.1"/>
    <property type="molecule type" value="Genomic_DNA"/>
</dbReference>
<dbReference type="SUPFAM" id="SSF53756">
    <property type="entry name" value="UDP-Glycosyltransferase/glycogen phosphorylase"/>
    <property type="match status" value="1"/>
</dbReference>
<name>A0A1A2YXT1_9MYCO</name>
<proteinExistence type="predicted"/>
<dbReference type="PANTHER" id="PTHR48050">
    <property type="entry name" value="STEROL 3-BETA-GLUCOSYLTRANSFERASE"/>
    <property type="match status" value="1"/>
</dbReference>
<dbReference type="Gene3D" id="3.40.50.2000">
    <property type="entry name" value="Glycogen Phosphorylase B"/>
    <property type="match status" value="1"/>
</dbReference>
<dbReference type="InterPro" id="IPR010610">
    <property type="entry name" value="EryCIII-like_C"/>
</dbReference>
<feature type="domain" description="Erythromycin biosynthesis protein CIII-like C-terminal" evidence="1">
    <location>
        <begin position="137"/>
        <end position="246"/>
    </location>
</feature>
<evidence type="ECO:0000259" key="1">
    <source>
        <dbReference type="Pfam" id="PF06722"/>
    </source>
</evidence>
<accession>A0A1A2YXT1</accession>
<dbReference type="Pfam" id="PF06722">
    <property type="entry name" value="EryCIII-like_C"/>
    <property type="match status" value="1"/>
</dbReference>
<reference evidence="3" key="1">
    <citation type="submission" date="2016-06" db="EMBL/GenBank/DDBJ databases">
        <authorList>
            <person name="Sutton G."/>
            <person name="Brinkac L."/>
            <person name="Sanka R."/>
            <person name="Adams M."/>
            <person name="Lau E."/>
            <person name="Sam S."/>
            <person name="Sreng N."/>
            <person name="Him V."/>
            <person name="Kerleguer A."/>
            <person name="Cheng S."/>
        </authorList>
    </citation>
    <scope>NUCLEOTIDE SEQUENCE [LARGE SCALE GENOMIC DNA]</scope>
    <source>
        <strain evidence="3">E861</strain>
    </source>
</reference>
<organism evidence="2 3">
    <name type="scientific">Mycobacterium kyorinense</name>
    <dbReference type="NCBI Taxonomy" id="487514"/>
    <lineage>
        <taxon>Bacteria</taxon>
        <taxon>Bacillati</taxon>
        <taxon>Actinomycetota</taxon>
        <taxon>Actinomycetes</taxon>
        <taxon>Mycobacteriales</taxon>
        <taxon>Mycobacteriaceae</taxon>
        <taxon>Mycobacterium</taxon>
    </lineage>
</organism>
<gene>
    <name evidence="2" type="ORF">A5707_07000</name>
</gene>
<dbReference type="InterPro" id="IPR002213">
    <property type="entry name" value="UDP_glucos_trans"/>
</dbReference>
<feature type="non-terminal residue" evidence="2">
    <location>
        <position position="1"/>
    </location>
</feature>
<comment type="caution">
    <text evidence="2">The sequence shown here is derived from an EMBL/GenBank/DDBJ whole genome shotgun (WGS) entry which is preliminary data.</text>
</comment>
<dbReference type="CDD" id="cd03784">
    <property type="entry name" value="GT1_Gtf-like"/>
    <property type="match status" value="1"/>
</dbReference>
<dbReference type="AlphaFoldDB" id="A0A1A2YXT1"/>
<keyword evidence="2" id="KW-0808">Transferase</keyword>
<dbReference type="RefSeq" id="WP_065015973.1">
    <property type="nucleotide sequence ID" value="NZ_LZKJ01000171.1"/>
</dbReference>